<accession>A0A8E5HWB1</accession>
<dbReference type="KEGG" id="uvi:66067797"/>
<dbReference type="EMBL" id="CP072757">
    <property type="protein sequence ID" value="QUC22779.1"/>
    <property type="molecule type" value="Genomic_DNA"/>
</dbReference>
<keyword evidence="2" id="KW-1185">Reference proteome</keyword>
<protein>
    <submittedName>
        <fullName evidence="1">Uncharacterized protein</fullName>
    </submittedName>
</protein>
<reference evidence="1" key="1">
    <citation type="submission" date="2020-03" db="EMBL/GenBank/DDBJ databases">
        <title>A mixture of massive structural variations and highly conserved coding sequences in Ustilaginoidea virens genome.</title>
        <authorList>
            <person name="Zhang K."/>
            <person name="Zhao Z."/>
            <person name="Zhang Z."/>
            <person name="Li Y."/>
            <person name="Hsiang T."/>
            <person name="Sun W."/>
        </authorList>
    </citation>
    <scope>NUCLEOTIDE SEQUENCE</scope>
    <source>
        <strain evidence="1">UV-8b</strain>
    </source>
</reference>
<dbReference type="GeneID" id="66067797"/>
<gene>
    <name evidence="1" type="ORF">UV8b_07020</name>
</gene>
<evidence type="ECO:0000313" key="1">
    <source>
        <dbReference type="EMBL" id="QUC22779.1"/>
    </source>
</evidence>
<dbReference type="RefSeq" id="XP_043000452.1">
    <property type="nucleotide sequence ID" value="XM_043144517.1"/>
</dbReference>
<evidence type="ECO:0000313" key="2">
    <source>
        <dbReference type="Proteomes" id="UP000027002"/>
    </source>
</evidence>
<dbReference type="Proteomes" id="UP000027002">
    <property type="component" value="Chromosome 5"/>
</dbReference>
<name>A0A8E5HWB1_USTVR</name>
<sequence length="113" mass="12419">MYLATDPAANDPGDVSISHLTWRAVLCCAVLCSCRDSVRCMPLCHAAMLRQGPGSGQLQIGRGLASWYPPPPRSCCKPRRSTPGFRHAPDTLFLQDRARKLEDTMAKRHDAIA</sequence>
<organism evidence="1 2">
    <name type="scientific">Ustilaginoidea virens</name>
    <name type="common">Rice false smut fungus</name>
    <name type="synonym">Villosiclava virens</name>
    <dbReference type="NCBI Taxonomy" id="1159556"/>
    <lineage>
        <taxon>Eukaryota</taxon>
        <taxon>Fungi</taxon>
        <taxon>Dikarya</taxon>
        <taxon>Ascomycota</taxon>
        <taxon>Pezizomycotina</taxon>
        <taxon>Sordariomycetes</taxon>
        <taxon>Hypocreomycetidae</taxon>
        <taxon>Hypocreales</taxon>
        <taxon>Clavicipitaceae</taxon>
        <taxon>Ustilaginoidea</taxon>
    </lineage>
</organism>
<dbReference type="AlphaFoldDB" id="A0A8E5HWB1"/>
<proteinExistence type="predicted"/>